<proteinExistence type="predicted"/>
<evidence type="ECO:0000313" key="2">
    <source>
        <dbReference type="Proteomes" id="UP000031671"/>
    </source>
</evidence>
<keyword evidence="2" id="KW-1185">Reference proteome</keyword>
<accession>A0A0B8P6V6</accession>
<protein>
    <submittedName>
        <fullName evidence="1">Uncharacterized protein</fullName>
    </submittedName>
</protein>
<evidence type="ECO:0000313" key="1">
    <source>
        <dbReference type="EMBL" id="GAM58933.1"/>
    </source>
</evidence>
<dbReference type="Proteomes" id="UP000031671">
    <property type="component" value="Unassembled WGS sequence"/>
</dbReference>
<reference evidence="1 2" key="1">
    <citation type="submission" date="2015-01" db="EMBL/GenBank/DDBJ databases">
        <title>Vibrio sp. C1 JCM 19231 whole genome shotgun sequence.</title>
        <authorList>
            <person name="Sawabe T."/>
            <person name="Meirelles P."/>
            <person name="Feng G."/>
            <person name="Sayaka M."/>
            <person name="Hattori M."/>
            <person name="Ohkuma M."/>
        </authorList>
    </citation>
    <scope>NUCLEOTIDE SEQUENCE [LARGE SCALE GENOMIC DNA]</scope>
    <source>
        <strain evidence="2">JCM 19231</strain>
    </source>
</reference>
<dbReference type="EMBL" id="BBRZ01000113">
    <property type="protein sequence ID" value="GAM58933.1"/>
    <property type="molecule type" value="Genomic_DNA"/>
</dbReference>
<name>A0A0B8P6V6_9VIBR</name>
<comment type="caution">
    <text evidence="1">The sequence shown here is derived from an EMBL/GenBank/DDBJ whole genome shotgun (WGS) entry which is preliminary data.</text>
</comment>
<sequence>MQYRIGDIEIGDEVSQYLIAPVGQMMSGFSKYQINPSWDVISVIGE</sequence>
<dbReference type="AlphaFoldDB" id="A0A0B8P6V6"/>
<organism evidence="1 2">
    <name type="scientific">Vibrio ishigakensis</name>
    <dbReference type="NCBI Taxonomy" id="1481914"/>
    <lineage>
        <taxon>Bacteria</taxon>
        <taxon>Pseudomonadati</taxon>
        <taxon>Pseudomonadota</taxon>
        <taxon>Gammaproteobacteria</taxon>
        <taxon>Vibrionales</taxon>
        <taxon>Vibrionaceae</taxon>
        <taxon>Vibrio</taxon>
    </lineage>
</organism>
<gene>
    <name evidence="1" type="ORF">JCM19231_4150</name>
</gene>
<reference evidence="1 2" key="2">
    <citation type="submission" date="2015-01" db="EMBL/GenBank/DDBJ databases">
        <authorList>
            <consortium name="NBRP consortium"/>
            <person name="Sawabe T."/>
            <person name="Meirelles P."/>
            <person name="Feng G."/>
            <person name="Sayaka M."/>
            <person name="Hattori M."/>
            <person name="Ohkuma M."/>
        </authorList>
    </citation>
    <scope>NUCLEOTIDE SEQUENCE [LARGE SCALE GENOMIC DNA]</scope>
    <source>
        <strain evidence="2">JCM 19231</strain>
    </source>
</reference>